<dbReference type="SUPFAM" id="SSF103473">
    <property type="entry name" value="MFS general substrate transporter"/>
    <property type="match status" value="1"/>
</dbReference>
<keyword evidence="7" id="KW-1185">Reference proteome</keyword>
<feature type="non-terminal residue" evidence="6">
    <location>
        <position position="1"/>
    </location>
</feature>
<dbReference type="AlphaFoldDB" id="A0A0C9VJV2"/>
<keyword evidence="4" id="KW-1133">Transmembrane helix</keyword>
<dbReference type="PANTHER" id="PTHR43791:SF65">
    <property type="entry name" value="MAJOR FACILITATOR SUPERFAMILY (MFS) PROFILE DOMAIN-CONTAINING PROTEIN-RELATED"/>
    <property type="match status" value="1"/>
</dbReference>
<name>A0A0C9VJV2_SPHS4</name>
<protein>
    <submittedName>
        <fullName evidence="6">Uncharacterized protein</fullName>
    </submittedName>
</protein>
<evidence type="ECO:0000313" key="7">
    <source>
        <dbReference type="Proteomes" id="UP000054279"/>
    </source>
</evidence>
<evidence type="ECO:0000256" key="1">
    <source>
        <dbReference type="ARBA" id="ARBA00004141"/>
    </source>
</evidence>
<dbReference type="HOGENOM" id="CLU_2190359_0_0_1"/>
<evidence type="ECO:0000256" key="5">
    <source>
        <dbReference type="ARBA" id="ARBA00023136"/>
    </source>
</evidence>
<reference evidence="6 7" key="1">
    <citation type="submission" date="2014-06" db="EMBL/GenBank/DDBJ databases">
        <title>Evolutionary Origins and Diversification of the Mycorrhizal Mutualists.</title>
        <authorList>
            <consortium name="DOE Joint Genome Institute"/>
            <consortium name="Mycorrhizal Genomics Consortium"/>
            <person name="Kohler A."/>
            <person name="Kuo A."/>
            <person name="Nagy L.G."/>
            <person name="Floudas D."/>
            <person name="Copeland A."/>
            <person name="Barry K.W."/>
            <person name="Cichocki N."/>
            <person name="Veneault-Fourrey C."/>
            <person name="LaButti K."/>
            <person name="Lindquist E.A."/>
            <person name="Lipzen A."/>
            <person name="Lundell T."/>
            <person name="Morin E."/>
            <person name="Murat C."/>
            <person name="Riley R."/>
            <person name="Ohm R."/>
            <person name="Sun H."/>
            <person name="Tunlid A."/>
            <person name="Henrissat B."/>
            <person name="Grigoriev I.V."/>
            <person name="Hibbett D.S."/>
            <person name="Martin F."/>
        </authorList>
    </citation>
    <scope>NUCLEOTIDE SEQUENCE [LARGE SCALE GENOMIC DNA]</scope>
    <source>
        <strain evidence="6 7">SS14</strain>
    </source>
</reference>
<keyword evidence="5" id="KW-0472">Membrane</keyword>
<keyword evidence="2" id="KW-0813">Transport</keyword>
<dbReference type="GO" id="GO:0022857">
    <property type="term" value="F:transmembrane transporter activity"/>
    <property type="evidence" value="ECO:0007669"/>
    <property type="project" value="TreeGrafter"/>
</dbReference>
<dbReference type="OrthoDB" id="1935484at2759"/>
<evidence type="ECO:0000256" key="2">
    <source>
        <dbReference type="ARBA" id="ARBA00022448"/>
    </source>
</evidence>
<dbReference type="PANTHER" id="PTHR43791">
    <property type="entry name" value="PERMEASE-RELATED"/>
    <property type="match status" value="1"/>
</dbReference>
<dbReference type="Gene3D" id="1.20.1250.20">
    <property type="entry name" value="MFS general substrate transporter like domains"/>
    <property type="match status" value="1"/>
</dbReference>
<organism evidence="6 7">
    <name type="scientific">Sphaerobolus stellatus (strain SS14)</name>
    <dbReference type="NCBI Taxonomy" id="990650"/>
    <lineage>
        <taxon>Eukaryota</taxon>
        <taxon>Fungi</taxon>
        <taxon>Dikarya</taxon>
        <taxon>Basidiomycota</taxon>
        <taxon>Agaricomycotina</taxon>
        <taxon>Agaricomycetes</taxon>
        <taxon>Phallomycetidae</taxon>
        <taxon>Geastrales</taxon>
        <taxon>Sphaerobolaceae</taxon>
        <taxon>Sphaerobolus</taxon>
    </lineage>
</organism>
<keyword evidence="3" id="KW-0812">Transmembrane</keyword>
<sequence>VTFSALNLDRNNFSQANSDNILPDLGMNANDYNWRTVVFGTAFLFAELPSQLVSKYLEQDCWIPIEMCIWSILTVAQFWLSGRGSFLALRTMFGLIQRFYSRSHPVYEL</sequence>
<gene>
    <name evidence="6" type="ORF">M422DRAFT_177270</name>
</gene>
<evidence type="ECO:0000256" key="4">
    <source>
        <dbReference type="ARBA" id="ARBA00022989"/>
    </source>
</evidence>
<comment type="subcellular location">
    <subcellularLocation>
        <location evidence="1">Membrane</location>
        <topology evidence="1">Multi-pass membrane protein</topology>
    </subcellularLocation>
</comment>
<dbReference type="Proteomes" id="UP000054279">
    <property type="component" value="Unassembled WGS sequence"/>
</dbReference>
<accession>A0A0C9VJV2</accession>
<dbReference type="EMBL" id="KN837165">
    <property type="protein sequence ID" value="KIJ37940.1"/>
    <property type="molecule type" value="Genomic_DNA"/>
</dbReference>
<dbReference type="GO" id="GO:0016020">
    <property type="term" value="C:membrane"/>
    <property type="evidence" value="ECO:0007669"/>
    <property type="project" value="UniProtKB-SubCell"/>
</dbReference>
<dbReference type="InterPro" id="IPR036259">
    <property type="entry name" value="MFS_trans_sf"/>
</dbReference>
<evidence type="ECO:0000256" key="3">
    <source>
        <dbReference type="ARBA" id="ARBA00022692"/>
    </source>
</evidence>
<proteinExistence type="predicted"/>
<evidence type="ECO:0000313" key="6">
    <source>
        <dbReference type="EMBL" id="KIJ37940.1"/>
    </source>
</evidence>